<dbReference type="Gene3D" id="2.120.10.30">
    <property type="entry name" value="TolB, C-terminal domain"/>
    <property type="match status" value="1"/>
</dbReference>
<dbReference type="SUPFAM" id="SSF101898">
    <property type="entry name" value="NHL repeat"/>
    <property type="match status" value="1"/>
</dbReference>
<dbReference type="Pfam" id="PF17170">
    <property type="entry name" value="DUF5128"/>
    <property type="match status" value="1"/>
</dbReference>
<accession>A0A928BRL7</accession>
<evidence type="ECO:0000313" key="1">
    <source>
        <dbReference type="EMBL" id="MBE6265464.1"/>
    </source>
</evidence>
<proteinExistence type="predicted"/>
<name>A0A928BRL7_XYLRU</name>
<dbReference type="Proteomes" id="UP000763088">
    <property type="component" value="Unassembled WGS sequence"/>
</dbReference>
<gene>
    <name evidence="1" type="ORF">E7102_03180</name>
</gene>
<evidence type="ECO:0000313" key="2">
    <source>
        <dbReference type="Proteomes" id="UP000763088"/>
    </source>
</evidence>
<protein>
    <submittedName>
        <fullName evidence="1">6-bladed beta-propeller</fullName>
    </submittedName>
</protein>
<dbReference type="AlphaFoldDB" id="A0A928BRL7"/>
<dbReference type="InterPro" id="IPR011042">
    <property type="entry name" value="6-blade_b-propeller_TolB-like"/>
</dbReference>
<comment type="caution">
    <text evidence="1">The sequence shown here is derived from an EMBL/GenBank/DDBJ whole genome shotgun (WGS) entry which is preliminary data.</text>
</comment>
<organism evidence="1 2">
    <name type="scientific">Xylanibacter ruminicola</name>
    <name type="common">Prevotella ruminicola</name>
    <dbReference type="NCBI Taxonomy" id="839"/>
    <lineage>
        <taxon>Bacteria</taxon>
        <taxon>Pseudomonadati</taxon>
        <taxon>Bacteroidota</taxon>
        <taxon>Bacteroidia</taxon>
        <taxon>Bacteroidales</taxon>
        <taxon>Prevotellaceae</taxon>
        <taxon>Xylanibacter</taxon>
    </lineage>
</organism>
<dbReference type="EMBL" id="SUYD01000003">
    <property type="protein sequence ID" value="MBE6265464.1"/>
    <property type="molecule type" value="Genomic_DNA"/>
</dbReference>
<sequence>MVNKENVKVLLLHSLLIKSNMKSFILNIIVISVVSVFCSCSNNHYSISACIVDTIDIDKAIYKDRILLSNIVSAPRVIILETKKECLIQQIRSMEVYDNKIYILDDKANSLFVFDVNGAFIGKIGERGRGNGEYWDLSDFTIDRENGFIYLWDEALNMINKYDARTRKYVSSAKVNNDGERSFCILYSNDRLYINRTSKEDNDNNYELMEISSVDGKQIGSLLKSSEYNHGWNYSLRLPYGYFYSKNSESPKYIEMFSNKIVSITSEGVSTSTFVQSKDFVVDKDIKQLIEITKKNNYMYDLASLNNADRIYMISNYAELKNIKTFRFSKGWEVLTAFYNTNSNEVYVTNDVENDYIGNNNNFASDFIFTDEKGAYSLIDTEMIPLFIDEVINENVLNPRIEQYEKLLNISPESNPILFFYPYSPNKS</sequence>
<reference evidence="1" key="1">
    <citation type="submission" date="2019-04" db="EMBL/GenBank/DDBJ databases">
        <title>Evolution of Biomass-Degrading Anaerobic Consortia Revealed by Metagenomics.</title>
        <authorList>
            <person name="Peng X."/>
        </authorList>
    </citation>
    <scope>NUCLEOTIDE SEQUENCE</scope>
    <source>
        <strain evidence="1">SIG141</strain>
    </source>
</reference>